<name>A0ACB8U322_9APHY</name>
<proteinExistence type="predicted"/>
<dbReference type="Proteomes" id="UP001055072">
    <property type="component" value="Unassembled WGS sequence"/>
</dbReference>
<evidence type="ECO:0000313" key="2">
    <source>
        <dbReference type="Proteomes" id="UP001055072"/>
    </source>
</evidence>
<evidence type="ECO:0000313" key="1">
    <source>
        <dbReference type="EMBL" id="KAI0088628.1"/>
    </source>
</evidence>
<comment type="caution">
    <text evidence="1">The sequence shown here is derived from an EMBL/GenBank/DDBJ whole genome shotgun (WGS) entry which is preliminary data.</text>
</comment>
<protein>
    <submittedName>
        <fullName evidence="1">Uncharacterized protein</fullName>
    </submittedName>
</protein>
<organism evidence="1 2">
    <name type="scientific">Irpex rosettiformis</name>
    <dbReference type="NCBI Taxonomy" id="378272"/>
    <lineage>
        <taxon>Eukaryota</taxon>
        <taxon>Fungi</taxon>
        <taxon>Dikarya</taxon>
        <taxon>Basidiomycota</taxon>
        <taxon>Agaricomycotina</taxon>
        <taxon>Agaricomycetes</taxon>
        <taxon>Polyporales</taxon>
        <taxon>Irpicaceae</taxon>
        <taxon>Irpex</taxon>
    </lineage>
</organism>
<gene>
    <name evidence="1" type="ORF">BDY19DRAFT_906630</name>
</gene>
<sequence length="310" mass="33494">MTLPAPFSCGKSLSHLFWSPIVGERSVPTAHTIRIAFTTATLPPHAGILALLDVQAGEFFAWHVLISSVIARKRYIPAHTPPSSTFELDGLDCSHASKHGRCVIGESTKVETLGKTHPREESAQTSCIDSHSTVYTREDGSANDVGSSFVLPRVSAPRGEHPVIWLVIAGADVSTDAVIRRAKPGGYFAKVVAAFPTLLGIVRLRGREAIAIAGHSSLTRSTPYIEVFSGSTSGALKHWWLSSLGHCRRFSGNLERDTALTFGPVLTIPPNPPSCHCEDGRSFAIYVYVPTRRNIFKRKSPSFAGLKLGT</sequence>
<keyword evidence="2" id="KW-1185">Reference proteome</keyword>
<reference evidence="1" key="1">
    <citation type="journal article" date="2021" name="Environ. Microbiol.">
        <title>Gene family expansions and transcriptome signatures uncover fungal adaptations to wood decay.</title>
        <authorList>
            <person name="Hage H."/>
            <person name="Miyauchi S."/>
            <person name="Viragh M."/>
            <person name="Drula E."/>
            <person name="Min B."/>
            <person name="Chaduli D."/>
            <person name="Navarro D."/>
            <person name="Favel A."/>
            <person name="Norest M."/>
            <person name="Lesage-Meessen L."/>
            <person name="Balint B."/>
            <person name="Merenyi Z."/>
            <person name="de Eugenio L."/>
            <person name="Morin E."/>
            <person name="Martinez A.T."/>
            <person name="Baldrian P."/>
            <person name="Stursova M."/>
            <person name="Martinez M.J."/>
            <person name="Novotny C."/>
            <person name="Magnuson J.K."/>
            <person name="Spatafora J.W."/>
            <person name="Maurice S."/>
            <person name="Pangilinan J."/>
            <person name="Andreopoulos W."/>
            <person name="LaButti K."/>
            <person name="Hundley H."/>
            <person name="Na H."/>
            <person name="Kuo A."/>
            <person name="Barry K."/>
            <person name="Lipzen A."/>
            <person name="Henrissat B."/>
            <person name="Riley R."/>
            <person name="Ahrendt S."/>
            <person name="Nagy L.G."/>
            <person name="Grigoriev I.V."/>
            <person name="Martin F."/>
            <person name="Rosso M.N."/>
        </authorList>
    </citation>
    <scope>NUCLEOTIDE SEQUENCE</scope>
    <source>
        <strain evidence="1">CBS 384.51</strain>
    </source>
</reference>
<dbReference type="EMBL" id="MU274913">
    <property type="protein sequence ID" value="KAI0088628.1"/>
    <property type="molecule type" value="Genomic_DNA"/>
</dbReference>
<accession>A0ACB8U322</accession>